<reference evidence="2" key="1">
    <citation type="submission" date="2017-07" db="EMBL/GenBank/DDBJ databases">
        <title>Taro Niue Genome Assembly and Annotation.</title>
        <authorList>
            <person name="Atibalentja N."/>
            <person name="Keating K."/>
            <person name="Fields C.J."/>
        </authorList>
    </citation>
    <scope>NUCLEOTIDE SEQUENCE</scope>
    <source>
        <strain evidence="2">Niue_2</strain>
        <tissue evidence="2">Leaf</tissue>
    </source>
</reference>
<proteinExistence type="predicted"/>
<comment type="caution">
    <text evidence="2">The sequence shown here is derived from an EMBL/GenBank/DDBJ whole genome shotgun (WGS) entry which is preliminary data.</text>
</comment>
<accession>A0A843VGZ6</accession>
<feature type="transmembrane region" description="Helical" evidence="1">
    <location>
        <begin position="1358"/>
        <end position="1379"/>
    </location>
</feature>
<feature type="transmembrane region" description="Helical" evidence="1">
    <location>
        <begin position="442"/>
        <end position="459"/>
    </location>
</feature>
<feature type="transmembrane region" description="Helical" evidence="1">
    <location>
        <begin position="1317"/>
        <end position="1338"/>
    </location>
</feature>
<evidence type="ECO:0000256" key="1">
    <source>
        <dbReference type="SAM" id="Phobius"/>
    </source>
</evidence>
<dbReference type="Proteomes" id="UP000652761">
    <property type="component" value="Unassembled WGS sequence"/>
</dbReference>
<gene>
    <name evidence="2" type="ORF">Taro_024268</name>
</gene>
<feature type="transmembrane region" description="Helical" evidence="1">
    <location>
        <begin position="1281"/>
        <end position="1305"/>
    </location>
</feature>
<evidence type="ECO:0000313" key="3">
    <source>
        <dbReference type="Proteomes" id="UP000652761"/>
    </source>
</evidence>
<keyword evidence="3" id="KW-1185">Reference proteome</keyword>
<organism evidence="2 3">
    <name type="scientific">Colocasia esculenta</name>
    <name type="common">Wild taro</name>
    <name type="synonym">Arum esculentum</name>
    <dbReference type="NCBI Taxonomy" id="4460"/>
    <lineage>
        <taxon>Eukaryota</taxon>
        <taxon>Viridiplantae</taxon>
        <taxon>Streptophyta</taxon>
        <taxon>Embryophyta</taxon>
        <taxon>Tracheophyta</taxon>
        <taxon>Spermatophyta</taxon>
        <taxon>Magnoliopsida</taxon>
        <taxon>Liliopsida</taxon>
        <taxon>Araceae</taxon>
        <taxon>Aroideae</taxon>
        <taxon>Colocasieae</taxon>
        <taxon>Colocasia</taxon>
    </lineage>
</organism>
<evidence type="ECO:0000313" key="2">
    <source>
        <dbReference type="EMBL" id="MQL91653.1"/>
    </source>
</evidence>
<name>A0A843VGZ6_COLES</name>
<feature type="transmembrane region" description="Helical" evidence="1">
    <location>
        <begin position="466"/>
        <end position="487"/>
    </location>
</feature>
<feature type="transmembrane region" description="Helical" evidence="1">
    <location>
        <begin position="223"/>
        <end position="243"/>
    </location>
</feature>
<sequence>MRGDVASWTLRRARRRWPTDVKGPIGVRSSVWAAPRWSIPSVCLSTGVATAGRVATPEEASSQWGVTLSRRGCLSQRVFLSRRAALARQGAIAVHFPVAMHVPQGWPALGTFRWGTRQVAWLRSVTEGDTFVAMSWRRCLEGRMLSPLPGTPILGSLLREYSGLRACSSWQPSWRTLEQRGKRGLDSGAESFLELSCLGRDAEVIEAVLFPARARLATRGSGWCVLLLAAGSGSLVAVVVTTFPHDVSKYYSSVVLFFGASLWWHRRMWLPDLAVCQGSGVVLFVGPRPCRGLGWPCLRGSSSRELCVRQVAEAAVAPCIVSSSESECCELLYLSELRVVLCKFSGVPGGGLGGRVVIVVWGFPASFMCTLQCVAVVATSRAWRVWSLGVRAVVARLAVDSLAVVFPVWRMIAGKSRHGALHRLRCSVCHVASLVERYDTCLWLLTVGCSFLVAVALPSRLRCIAWLPYVLGLRCAVGLAGAFWRVFPEQCLGGSGGGSSQDRPLSLLAEVLPRTALCLFRATVVLPMCCHVDQVALLFVSEFLDCVGGTSCVPVVRAICFVPCARCALADGGLSLVALRVFFLCFSLVARGGDAPLWCCVARVRIVSGEESFLLARGVSAAGAPVALSVVRQALVVACVLVFPLDFGASVFGCGTLLCWHIGTRAELCVRVAGVLPTLVGSLVVTGVGESGSRWRSLLSVRLVTVRPIGLLVLDHESELLTDVSRVAVGNCVLCQVLLATEFLTRRVALSRLGCRRLKALAGDPFPLFPSFRSLLSLRRCSASSSSLCVFQARRRAVRGAVASWTLRGARRRCPTDVKGPIGGVVAVLFPVAMGWIPLGTFRWGTRQVAWLRSVTEGDTFVVVSWRRCQESLRLSPLPETPILGSLLREYFELRACSSWTPRSLRRFSSRRGPYSLLSHCLSLRWFQSHVVVLGVGPQLGQAAVLRAFVCSVAALSLSSTEVRGESQAGDQREWLVCPPLGCRWRWLGCPRGSSSRELGVGRVAEVAVAPYVVSSSESECCEEEGRKWCRGIVKGPIGRSFFVKVRGRPGMEHPVGLPLYWCRDRRARHDTRRGVGPVGRDHIVTQLLVTIRVAIATRFPVATGCCRDALPRRNRVAVVVLFPVAMGRLALRTFCQKFGVVLLCLPRLFARCLALEGLSRSEVVSVAWDPHPREPSREVSGLRECSSWQPTGRTLELRGKRGLDSGAKSFVELSCLGLGRRGRLEFFPSRSWVPIRGGTGACGFPTSWCVRGLGWFCLLALDLVEVWGGRACGVRLPCKFHMHATVCCTCCCIACVASVVARCVRAVVARLAVDSLVVVFPMFCVPCCIAGWCLLVVSSGELLSESFSVGSGGKPFVVVLVRVSPKIVPCSFLSVAVLPQGLREPLWFSLPVRLSRCSVFCVLFGADVVVVLLKLLAFYVFPMRVSGLGPAWPVVLFQACGSLREAFGSFCGSACVWCPCRTTGMVWVRPSGDSGCRFRVLRVLRVHLLSLLDREEGLGVSRVAIGNCVLCRVLLATELKALVGDPFPLFPSFPSLLSLWRCFTSPSSLCVFQARRRIVRAVMASWTLRGARRRWQTNVKGPIGGSFFVKVCGRPEMEHPVGLPLYWCRDRRARRDTRRGVGPVGRDLIAMRLPVPIRVAVAMSFPVETGFLSRCATQARQGGCRSALSRRDGVATT</sequence>
<keyword evidence="1" id="KW-0472">Membrane</keyword>
<feature type="transmembrane region" description="Helical" evidence="1">
    <location>
        <begin position="388"/>
        <end position="409"/>
    </location>
</feature>
<keyword evidence="1" id="KW-1133">Transmembrane helix</keyword>
<dbReference type="EMBL" id="NMUH01001366">
    <property type="protein sequence ID" value="MQL91653.1"/>
    <property type="molecule type" value="Genomic_DNA"/>
</dbReference>
<keyword evidence="1" id="KW-0812">Transmembrane</keyword>
<protein>
    <submittedName>
        <fullName evidence="2">Uncharacterized protein</fullName>
    </submittedName>
</protein>
<feature type="transmembrane region" description="Helical" evidence="1">
    <location>
        <begin position="1400"/>
        <end position="1422"/>
    </location>
</feature>